<feature type="region of interest" description="Disordered" evidence="1">
    <location>
        <begin position="1"/>
        <end position="67"/>
    </location>
</feature>
<keyword evidence="3" id="KW-1185">Reference proteome</keyword>
<sequence length="155" mass="17131">MGKKGQSTEATEAVTSQAAPQGEAAPQVQATPEAQTEPAGESTSEQPEDKEQPSTESATEAKKEEPALLTAMKTILEEKYYSLQDELESTASKQDDAQEEEKEIDWREDIAGYFDTYKNAKEFWVVTTNKMVFPVEADALHYVSVVGGEVKHVKR</sequence>
<comment type="caution">
    <text evidence="2">The sequence shown here is derived from an EMBL/GenBank/DDBJ whole genome shotgun (WGS) entry which is preliminary data.</text>
</comment>
<feature type="compositionally biased region" description="Polar residues" evidence="1">
    <location>
        <begin position="1"/>
        <end position="19"/>
    </location>
</feature>
<gene>
    <name evidence="2" type="ORF">QNI19_14565</name>
</gene>
<protein>
    <submittedName>
        <fullName evidence="2">Uncharacterized protein</fullName>
    </submittedName>
</protein>
<feature type="compositionally biased region" description="Basic and acidic residues" evidence="1">
    <location>
        <begin position="47"/>
        <end position="66"/>
    </location>
</feature>
<dbReference type="Proteomes" id="UP001228581">
    <property type="component" value="Unassembled WGS sequence"/>
</dbReference>
<reference evidence="2 3" key="1">
    <citation type="submission" date="2023-05" db="EMBL/GenBank/DDBJ databases">
        <authorList>
            <person name="Zhang X."/>
        </authorList>
    </citation>
    <scope>NUCLEOTIDE SEQUENCE [LARGE SCALE GENOMIC DNA]</scope>
    <source>
        <strain evidence="2 3">DM2B3-1</strain>
    </source>
</reference>
<evidence type="ECO:0000256" key="1">
    <source>
        <dbReference type="SAM" id="MobiDB-lite"/>
    </source>
</evidence>
<dbReference type="RefSeq" id="WP_313997083.1">
    <property type="nucleotide sequence ID" value="NZ_JASJOT010000008.1"/>
</dbReference>
<proteinExistence type="predicted"/>
<name>A0ABT7CK78_9BACT</name>
<evidence type="ECO:0000313" key="3">
    <source>
        <dbReference type="Proteomes" id="UP001228581"/>
    </source>
</evidence>
<dbReference type="EMBL" id="JASJOT010000008">
    <property type="protein sequence ID" value="MDJ1494163.1"/>
    <property type="molecule type" value="Genomic_DNA"/>
</dbReference>
<accession>A0ABT7CK78</accession>
<evidence type="ECO:0000313" key="2">
    <source>
        <dbReference type="EMBL" id="MDJ1494163.1"/>
    </source>
</evidence>
<organism evidence="2 3">
    <name type="scientific">Xanthocytophaga flava</name>
    <dbReference type="NCBI Taxonomy" id="3048013"/>
    <lineage>
        <taxon>Bacteria</taxon>
        <taxon>Pseudomonadati</taxon>
        <taxon>Bacteroidota</taxon>
        <taxon>Cytophagia</taxon>
        <taxon>Cytophagales</taxon>
        <taxon>Rhodocytophagaceae</taxon>
        <taxon>Xanthocytophaga</taxon>
    </lineage>
</organism>